<gene>
    <name evidence="2" type="ORF">NEIFLAOT_01697</name>
</gene>
<name>C0EP07_NEIFL</name>
<evidence type="ECO:0000259" key="1">
    <source>
        <dbReference type="Pfam" id="PF14410"/>
    </source>
</evidence>
<proteinExistence type="predicted"/>
<evidence type="ECO:0000313" key="3">
    <source>
        <dbReference type="Proteomes" id="UP000004457"/>
    </source>
</evidence>
<sequence>AADELGMTQQQVNDYVNARPSIFKLENAKDNLSHRYEKPGIDDLEDIRDDMEKFLTTGK</sequence>
<dbReference type="InterPro" id="IPR026835">
    <property type="entry name" value="YqcG_C"/>
</dbReference>
<dbReference type="AlphaFoldDB" id="C0EP07"/>
<dbReference type="Proteomes" id="UP000004457">
    <property type="component" value="Unassembled WGS sequence"/>
</dbReference>
<feature type="domain" description="Toxin YqcG C-terminal" evidence="1">
    <location>
        <begin position="5"/>
        <end position="37"/>
    </location>
</feature>
<evidence type="ECO:0000313" key="2">
    <source>
        <dbReference type="EMBL" id="EEG33261.1"/>
    </source>
</evidence>
<keyword evidence="3" id="KW-1185">Reference proteome</keyword>
<protein>
    <recommendedName>
        <fullName evidence="1">Toxin YqcG C-terminal domain-containing protein</fullName>
    </recommendedName>
</protein>
<accession>C0EP07</accession>
<reference evidence="2 3" key="1">
    <citation type="submission" date="2009-01" db="EMBL/GenBank/DDBJ databases">
        <authorList>
            <person name="Fulton L."/>
            <person name="Clifton S."/>
            <person name="Chinwalla A.T."/>
            <person name="Mitreva M."/>
            <person name="Sodergren E."/>
            <person name="Weinstock G."/>
            <person name="Clifton S."/>
            <person name="Dooling D.J."/>
            <person name="Fulton B."/>
            <person name="Minx P."/>
            <person name="Pepin K.H."/>
            <person name="Johnson M."/>
            <person name="Bhonagiri V."/>
            <person name="Nash W.E."/>
            <person name="Mardis E.R."/>
            <person name="Wilson R.K."/>
        </authorList>
    </citation>
    <scope>NUCLEOTIDE SEQUENCE [LARGE SCALE GENOMIC DNA]</scope>
    <source>
        <strain evidence="2 3">NRL30031/H210</strain>
    </source>
</reference>
<comment type="caution">
    <text evidence="2">The sequence shown here is derived from an EMBL/GenBank/DDBJ whole genome shotgun (WGS) entry which is preliminary data.</text>
</comment>
<dbReference type="Pfam" id="PF14410">
    <property type="entry name" value="GH-E"/>
    <property type="match status" value="1"/>
</dbReference>
<dbReference type="eggNOG" id="COG3210">
    <property type="taxonomic scope" value="Bacteria"/>
</dbReference>
<dbReference type="EMBL" id="ACEN01000076">
    <property type="protein sequence ID" value="EEG33261.1"/>
    <property type="molecule type" value="Genomic_DNA"/>
</dbReference>
<feature type="non-terminal residue" evidence="2">
    <location>
        <position position="1"/>
    </location>
</feature>
<organism evidence="2 3">
    <name type="scientific">Neisseria flavescens NRL30031/H210</name>
    <dbReference type="NCBI Taxonomy" id="546264"/>
    <lineage>
        <taxon>Bacteria</taxon>
        <taxon>Pseudomonadati</taxon>
        <taxon>Pseudomonadota</taxon>
        <taxon>Betaproteobacteria</taxon>
        <taxon>Neisseriales</taxon>
        <taxon>Neisseriaceae</taxon>
        <taxon>Neisseria</taxon>
    </lineage>
</organism>
<dbReference type="RefSeq" id="WP_003680945.1">
    <property type="nucleotide sequence ID" value="NZ_ACEN01000076.1"/>
</dbReference>